<proteinExistence type="predicted"/>
<evidence type="ECO:0000313" key="1">
    <source>
        <dbReference type="EMBL" id="QFS49107.1"/>
    </source>
</evidence>
<protein>
    <submittedName>
        <fullName evidence="1">Uncharacterized protein</fullName>
    </submittedName>
</protein>
<gene>
    <name evidence="1" type="ORF">GXM_06601</name>
</gene>
<name>A0A5P8W8I9_9NOSO</name>
<dbReference type="KEGG" id="nsh:GXM_06601"/>
<keyword evidence="2" id="KW-1185">Reference proteome</keyword>
<sequence length="62" mass="6732">MNKHIFFSHGLDNNRDQTLLGIEPSRTSSPTGDSIAKLVAQAAKEPTIAISPQSLGRETRKV</sequence>
<accession>A0A5P8W8I9</accession>
<dbReference type="Proteomes" id="UP000326678">
    <property type="component" value="Chromosome Gxm1"/>
</dbReference>
<dbReference type="AlphaFoldDB" id="A0A5P8W8I9"/>
<reference evidence="1 2" key="1">
    <citation type="submission" date="2019-10" db="EMBL/GenBank/DDBJ databases">
        <title>Genomic and transcriptomic insights into the perfect genentic adaptation of a filamentous nitrogen-fixing cyanobacterium to rice fields.</title>
        <authorList>
            <person name="Chen Z."/>
        </authorList>
    </citation>
    <scope>NUCLEOTIDE SEQUENCE [LARGE SCALE GENOMIC DNA]</scope>
    <source>
        <strain evidence="1">CCNUC1</strain>
    </source>
</reference>
<organism evidence="1 2">
    <name type="scientific">Nostoc sphaeroides CCNUC1</name>
    <dbReference type="NCBI Taxonomy" id="2653204"/>
    <lineage>
        <taxon>Bacteria</taxon>
        <taxon>Bacillati</taxon>
        <taxon>Cyanobacteriota</taxon>
        <taxon>Cyanophyceae</taxon>
        <taxon>Nostocales</taxon>
        <taxon>Nostocaceae</taxon>
        <taxon>Nostoc</taxon>
    </lineage>
</organism>
<dbReference type="EMBL" id="CP045226">
    <property type="protein sequence ID" value="QFS49107.1"/>
    <property type="molecule type" value="Genomic_DNA"/>
</dbReference>
<evidence type="ECO:0000313" key="2">
    <source>
        <dbReference type="Proteomes" id="UP000326678"/>
    </source>
</evidence>
<dbReference type="RefSeq" id="WP_118166320.1">
    <property type="nucleotide sequence ID" value="NZ_CP045226.1"/>
</dbReference>